<dbReference type="EMBL" id="BEZZ01070568">
    <property type="protein sequence ID" value="GCC42298.1"/>
    <property type="molecule type" value="Genomic_DNA"/>
</dbReference>
<protein>
    <submittedName>
        <fullName evidence="1">Uncharacterized protein</fullName>
    </submittedName>
</protein>
<gene>
    <name evidence="1" type="ORF">chiPu_0026013</name>
</gene>
<keyword evidence="2" id="KW-1185">Reference proteome</keyword>
<reference evidence="1 2" key="1">
    <citation type="journal article" date="2018" name="Nat. Ecol. Evol.">
        <title>Shark genomes provide insights into elasmobranch evolution and the origin of vertebrates.</title>
        <authorList>
            <person name="Hara Y"/>
            <person name="Yamaguchi K"/>
            <person name="Onimaru K"/>
            <person name="Kadota M"/>
            <person name="Koyanagi M"/>
            <person name="Keeley SD"/>
            <person name="Tatsumi K"/>
            <person name="Tanaka K"/>
            <person name="Motone F"/>
            <person name="Kageyama Y"/>
            <person name="Nozu R"/>
            <person name="Adachi N"/>
            <person name="Nishimura O"/>
            <person name="Nakagawa R"/>
            <person name="Tanegashima C"/>
            <person name="Kiyatake I"/>
            <person name="Matsumoto R"/>
            <person name="Murakumo K"/>
            <person name="Nishida K"/>
            <person name="Terakita A"/>
            <person name="Kuratani S"/>
            <person name="Sato K"/>
            <person name="Hyodo S Kuraku.S."/>
        </authorList>
    </citation>
    <scope>NUCLEOTIDE SEQUENCE [LARGE SCALE GENOMIC DNA]</scope>
</reference>
<dbReference type="Proteomes" id="UP000287033">
    <property type="component" value="Unassembled WGS sequence"/>
</dbReference>
<sequence length="96" mass="10316">MISVARSASGLIGYCRCGGCTSPSICSGGERTRPQSCLLMAQTSGTNWQTVPKAPSPIQSREAPVERVHHCSQFAQQVNAQDRPFRVRANPEVDGV</sequence>
<proteinExistence type="predicted"/>
<evidence type="ECO:0000313" key="1">
    <source>
        <dbReference type="EMBL" id="GCC42298.1"/>
    </source>
</evidence>
<accession>A0A401TI57</accession>
<comment type="caution">
    <text evidence="1">The sequence shown here is derived from an EMBL/GenBank/DDBJ whole genome shotgun (WGS) entry which is preliminary data.</text>
</comment>
<name>A0A401TI57_CHIPU</name>
<organism evidence="1 2">
    <name type="scientific">Chiloscyllium punctatum</name>
    <name type="common">Brownbanded bambooshark</name>
    <name type="synonym">Hemiscyllium punctatum</name>
    <dbReference type="NCBI Taxonomy" id="137246"/>
    <lineage>
        <taxon>Eukaryota</taxon>
        <taxon>Metazoa</taxon>
        <taxon>Chordata</taxon>
        <taxon>Craniata</taxon>
        <taxon>Vertebrata</taxon>
        <taxon>Chondrichthyes</taxon>
        <taxon>Elasmobranchii</taxon>
        <taxon>Galeomorphii</taxon>
        <taxon>Galeoidea</taxon>
        <taxon>Orectolobiformes</taxon>
        <taxon>Hemiscylliidae</taxon>
        <taxon>Chiloscyllium</taxon>
    </lineage>
</organism>
<evidence type="ECO:0000313" key="2">
    <source>
        <dbReference type="Proteomes" id="UP000287033"/>
    </source>
</evidence>
<dbReference type="AlphaFoldDB" id="A0A401TI57"/>